<feature type="compositionally biased region" description="Low complexity" evidence="1">
    <location>
        <begin position="953"/>
        <end position="965"/>
    </location>
</feature>
<dbReference type="FunFam" id="3.40.800.20:FF:000011">
    <property type="entry name" value="Histone deacetylase HOS3"/>
    <property type="match status" value="1"/>
</dbReference>
<dbReference type="GO" id="GO:0005634">
    <property type="term" value="C:nucleus"/>
    <property type="evidence" value="ECO:0007669"/>
    <property type="project" value="TreeGrafter"/>
</dbReference>
<dbReference type="InParanoid" id="A0A507AX06"/>
<dbReference type="OrthoDB" id="5232919at2759"/>
<feature type="compositionally biased region" description="Polar residues" evidence="1">
    <location>
        <begin position="737"/>
        <end position="747"/>
    </location>
</feature>
<evidence type="ECO:0000259" key="2">
    <source>
        <dbReference type="Pfam" id="PF00850"/>
    </source>
</evidence>
<keyword evidence="4" id="KW-1185">Reference proteome</keyword>
<feature type="compositionally biased region" description="Polar residues" evidence="1">
    <location>
        <begin position="1"/>
        <end position="17"/>
    </location>
</feature>
<sequence>MASSSGTATPSRQQSLASRGRDADTDLSNSLNGLSLRTGSPARTPRASSRGPFNGSSSRSPSVASNRGAPRSPLNGPNPRSGTPALLRKASLNSLRSSSNPAAPRRASSANLMSPSSRSPLGGDLCEEPPPPPPPTASSIARDHFKVELEAHHGENATTPANTVVIIQDNCYGHRFSRPRTSKAALSTIVERPERLRASVLGVSAAYVRLGERHADGAHPIHPKHDAAALPGVPFRIHKTARRLSLMSQTVTNVHGTKWMEELKLMCETAEAKLATNGKELQRPEMSRGSGNDTPERLHEGDLYLCSESLDALEGALGGICEAVDTVFRPDGPKRAFVAIRPPGHHCSASFPSGFCWVNNVHVGIMHAILGHGLTHAAIIDFDLHHGDGSQAIAWQHNSRGVYSAKNAAWWKKTSIGYFSLHDINSYPCEMGDEEKTKNASICIDNAHGQTIWNIHLDPYKTEAEFWKIYESKYTVLLEKTRKFLKQQTERSRAANQNCKAAIFISAGFDASEWESAGMQRHNVAVPTEFYAKITRDIIKIAEEEGTSVEGRVISALEGGYSDRALCSGVLSHISGLAGEEPMTKPEDFNGLGFEMGQRMGHNRRESLALKNMGPPYDPSWWHSSELERLECAMASPPAEPKVSRHMTPPTYSSPTQSSQAKVVASPKLRRSVSAMSSGTGSPVARPPSPPPPEVPWTIAAHELSKLLIPTDRSTMSCTHEDLSAEATRARRDRQSVLAQSTLQNPLAGSGPAAANGPTRMSMRERKQVKLYGSIEEEETKNRRKTVAGSAIAQERAASRTGTPVAASKAKQHSRRLSAASTIVARSPSLEPPLPSARPMTSQGVRADTSMNARAGATGSLPVKKTRTAAAVKRETPRTSRTTKKVPAPAERAKAQDAAQRPSTQASTASGPSQASSDDMDQLTSGMKKIRINVITPAQREAREKAKRDRAAGQEAEAAVAAAAVKNENQPPAVKVEAFQPAAVGEPARSSPDLPPFAMSSSPQFAAQPSASASSEPVTPQTASPPAAPQLEPLDVPLPASSPVPPLRTPTTGEEEGEQPSTPNVFIPYQPEGPTPEAVPLQQQGRSLQWLPPNTAATPSPMKRTDLPVFTATSAIPFASRTNLDGQRLPKPEGRLVGGGGGGGGGDPRRERSIWEVPETPQK</sequence>
<dbReference type="RefSeq" id="XP_030993728.1">
    <property type="nucleotide sequence ID" value="XM_031142051.1"/>
</dbReference>
<dbReference type="InterPro" id="IPR037138">
    <property type="entry name" value="His_deacetylse_dom_sf"/>
</dbReference>
<dbReference type="Gene3D" id="3.40.800.20">
    <property type="entry name" value="Histone deacetylase domain"/>
    <property type="match status" value="1"/>
</dbReference>
<feature type="compositionally biased region" description="Polar residues" evidence="1">
    <location>
        <begin position="839"/>
        <end position="852"/>
    </location>
</feature>
<feature type="region of interest" description="Disordered" evidence="1">
    <location>
        <begin position="724"/>
        <end position="1078"/>
    </location>
</feature>
<feature type="compositionally biased region" description="Polar residues" evidence="1">
    <location>
        <begin position="26"/>
        <end position="38"/>
    </location>
</feature>
<feature type="region of interest" description="Disordered" evidence="1">
    <location>
        <begin position="1"/>
        <end position="139"/>
    </location>
</feature>
<reference evidence="3 4" key="1">
    <citation type="submission" date="2019-06" db="EMBL/GenBank/DDBJ databases">
        <title>Draft genome sequence of the filamentous fungus Phialemoniopsis curvata isolated from diesel fuel.</title>
        <authorList>
            <person name="Varaljay V.A."/>
            <person name="Lyon W.J."/>
            <person name="Crouch A.L."/>
            <person name="Drake C.E."/>
            <person name="Hollomon J.M."/>
            <person name="Nadeau L.J."/>
            <person name="Nunn H.S."/>
            <person name="Stevenson B.S."/>
            <person name="Bojanowski C.L."/>
            <person name="Crookes-Goodson W.J."/>
        </authorList>
    </citation>
    <scope>NUCLEOTIDE SEQUENCE [LARGE SCALE GENOMIC DNA]</scope>
    <source>
        <strain evidence="3 4">D216</strain>
    </source>
</reference>
<dbReference type="InterPro" id="IPR023801">
    <property type="entry name" value="His_deacetylse_dom"/>
</dbReference>
<comment type="caution">
    <text evidence="3">The sequence shown here is derived from an EMBL/GenBank/DDBJ whole genome shotgun (WGS) entry which is preliminary data.</text>
</comment>
<dbReference type="GO" id="GO:0004407">
    <property type="term" value="F:histone deacetylase activity"/>
    <property type="evidence" value="ECO:0007669"/>
    <property type="project" value="TreeGrafter"/>
</dbReference>
<feature type="compositionally biased region" description="Low complexity" evidence="1">
    <location>
        <begin position="996"/>
        <end position="1039"/>
    </location>
</feature>
<dbReference type="CDD" id="cd09998">
    <property type="entry name" value="HDAC_Hos3"/>
    <property type="match status" value="1"/>
</dbReference>
<evidence type="ECO:0000313" key="4">
    <source>
        <dbReference type="Proteomes" id="UP000319257"/>
    </source>
</evidence>
<feature type="compositionally biased region" description="Polar residues" evidence="1">
    <location>
        <begin position="901"/>
        <end position="925"/>
    </location>
</feature>
<evidence type="ECO:0000256" key="1">
    <source>
        <dbReference type="SAM" id="MobiDB-lite"/>
    </source>
</evidence>
<dbReference type="EMBL" id="SKBQ01000044">
    <property type="protein sequence ID" value="TPX12017.1"/>
    <property type="molecule type" value="Genomic_DNA"/>
</dbReference>
<dbReference type="InterPro" id="IPR053244">
    <property type="entry name" value="HDAC_HD_type_1"/>
</dbReference>
<feature type="compositionally biased region" description="Basic and acidic residues" evidence="1">
    <location>
        <begin position="724"/>
        <end position="735"/>
    </location>
</feature>
<dbReference type="GO" id="GO:0010468">
    <property type="term" value="P:regulation of gene expression"/>
    <property type="evidence" value="ECO:0007669"/>
    <property type="project" value="UniProtKB-ARBA"/>
</dbReference>
<dbReference type="PRINTS" id="PR01270">
    <property type="entry name" value="HDASUPER"/>
</dbReference>
<dbReference type="Pfam" id="PF00850">
    <property type="entry name" value="Hist_deacetyl"/>
    <property type="match status" value="1"/>
</dbReference>
<dbReference type="PANTHER" id="PTHR47558:SF1">
    <property type="entry name" value="HISTONE DEACETYLASE HOS3"/>
    <property type="match status" value="1"/>
</dbReference>
<organism evidence="3 4">
    <name type="scientific">Thyridium curvatum</name>
    <dbReference type="NCBI Taxonomy" id="1093900"/>
    <lineage>
        <taxon>Eukaryota</taxon>
        <taxon>Fungi</taxon>
        <taxon>Dikarya</taxon>
        <taxon>Ascomycota</taxon>
        <taxon>Pezizomycotina</taxon>
        <taxon>Sordariomycetes</taxon>
        <taxon>Sordariomycetidae</taxon>
        <taxon>Thyridiales</taxon>
        <taxon>Thyridiaceae</taxon>
        <taxon>Thyridium</taxon>
    </lineage>
</organism>
<feature type="compositionally biased region" description="Low complexity" evidence="1">
    <location>
        <begin position="56"/>
        <end position="65"/>
    </location>
</feature>
<dbReference type="AlphaFoldDB" id="A0A507AX06"/>
<feature type="compositionally biased region" description="Pro residues" evidence="1">
    <location>
        <begin position="685"/>
        <end position="695"/>
    </location>
</feature>
<accession>A0A507AX06</accession>
<evidence type="ECO:0000313" key="3">
    <source>
        <dbReference type="EMBL" id="TPX12017.1"/>
    </source>
</evidence>
<feature type="compositionally biased region" description="Low complexity" evidence="1">
    <location>
        <begin position="85"/>
        <end position="112"/>
    </location>
</feature>
<name>A0A507AX06_9PEZI</name>
<protein>
    <recommendedName>
        <fullName evidence="2">Histone deacetylase domain-containing protein</fullName>
    </recommendedName>
</protein>
<dbReference type="GeneID" id="41974767"/>
<dbReference type="STRING" id="1093900.A0A507AX06"/>
<dbReference type="InterPro" id="IPR000286">
    <property type="entry name" value="HDACs"/>
</dbReference>
<dbReference type="InterPro" id="IPR023696">
    <property type="entry name" value="Ureohydrolase_dom_sf"/>
</dbReference>
<feature type="compositionally biased region" description="Basic and acidic residues" evidence="1">
    <location>
        <begin position="940"/>
        <end position="952"/>
    </location>
</feature>
<proteinExistence type="predicted"/>
<gene>
    <name evidence="3" type="ORF">E0L32_007320</name>
</gene>
<feature type="region of interest" description="Disordered" evidence="1">
    <location>
        <begin position="1121"/>
        <end position="1163"/>
    </location>
</feature>
<dbReference type="PANTHER" id="PTHR47558">
    <property type="entry name" value="HISTONE DEACETYLASE HOS3"/>
    <property type="match status" value="1"/>
</dbReference>
<dbReference type="SUPFAM" id="SSF52768">
    <property type="entry name" value="Arginase/deacetylase"/>
    <property type="match status" value="1"/>
</dbReference>
<dbReference type="Proteomes" id="UP000319257">
    <property type="component" value="Unassembled WGS sequence"/>
</dbReference>
<feature type="compositionally biased region" description="Gly residues" evidence="1">
    <location>
        <begin position="1136"/>
        <end position="1146"/>
    </location>
</feature>
<feature type="domain" description="Histone deacetylase" evidence="2">
    <location>
        <begin position="246"/>
        <end position="576"/>
    </location>
</feature>
<feature type="region of interest" description="Disordered" evidence="1">
    <location>
        <begin position="637"/>
        <end position="695"/>
    </location>
</feature>
<feature type="compositionally biased region" description="Low complexity" evidence="1">
    <location>
        <begin position="648"/>
        <end position="660"/>
    </location>
</feature>